<accession>A0A0E9PFX6</accession>
<evidence type="ECO:0000313" key="1">
    <source>
        <dbReference type="EMBL" id="JAH02975.1"/>
    </source>
</evidence>
<reference evidence="1" key="2">
    <citation type="journal article" date="2015" name="Fish Shellfish Immunol.">
        <title>Early steps in the European eel (Anguilla anguilla)-Vibrio vulnificus interaction in the gills: Role of the RtxA13 toxin.</title>
        <authorList>
            <person name="Callol A."/>
            <person name="Pajuelo D."/>
            <person name="Ebbesson L."/>
            <person name="Teles M."/>
            <person name="MacKenzie S."/>
            <person name="Amaro C."/>
        </authorList>
    </citation>
    <scope>NUCLEOTIDE SEQUENCE</scope>
</reference>
<dbReference type="EMBL" id="GBXM01105602">
    <property type="protein sequence ID" value="JAH02975.1"/>
    <property type="molecule type" value="Transcribed_RNA"/>
</dbReference>
<organism evidence="1">
    <name type="scientific">Anguilla anguilla</name>
    <name type="common">European freshwater eel</name>
    <name type="synonym">Muraena anguilla</name>
    <dbReference type="NCBI Taxonomy" id="7936"/>
    <lineage>
        <taxon>Eukaryota</taxon>
        <taxon>Metazoa</taxon>
        <taxon>Chordata</taxon>
        <taxon>Craniata</taxon>
        <taxon>Vertebrata</taxon>
        <taxon>Euteleostomi</taxon>
        <taxon>Actinopterygii</taxon>
        <taxon>Neopterygii</taxon>
        <taxon>Teleostei</taxon>
        <taxon>Anguilliformes</taxon>
        <taxon>Anguillidae</taxon>
        <taxon>Anguilla</taxon>
    </lineage>
</organism>
<reference evidence="1" key="1">
    <citation type="submission" date="2014-11" db="EMBL/GenBank/DDBJ databases">
        <authorList>
            <person name="Amaro Gonzalez C."/>
        </authorList>
    </citation>
    <scope>NUCLEOTIDE SEQUENCE</scope>
</reference>
<sequence length="23" mass="2782">MCSHTHALEMLLTMLNQRRHLFV</sequence>
<name>A0A0E9PFX6_ANGAN</name>
<dbReference type="AlphaFoldDB" id="A0A0E9PFX6"/>
<proteinExistence type="predicted"/>
<protein>
    <submittedName>
        <fullName evidence="1">Uncharacterized protein</fullName>
    </submittedName>
</protein>